<evidence type="ECO:0000256" key="8">
    <source>
        <dbReference type="SAM" id="MobiDB-lite"/>
    </source>
</evidence>
<dbReference type="GO" id="GO:0005634">
    <property type="term" value="C:nucleus"/>
    <property type="evidence" value="ECO:0007669"/>
    <property type="project" value="TreeGrafter"/>
</dbReference>
<feature type="region of interest" description="Disordered" evidence="8">
    <location>
        <begin position="409"/>
        <end position="461"/>
    </location>
</feature>
<keyword evidence="11" id="KW-1185">Reference proteome</keyword>
<dbReference type="EMBL" id="MCGT01000008">
    <property type="protein sequence ID" value="ORX57554.1"/>
    <property type="molecule type" value="Genomic_DNA"/>
</dbReference>
<dbReference type="EC" id="3.4.19.12" evidence="3"/>
<protein>
    <recommendedName>
        <fullName evidence="3">ubiquitinyl hydrolase 1</fullName>
        <ecNumber evidence="3">3.4.19.12</ecNumber>
    </recommendedName>
</protein>
<dbReference type="GO" id="GO:0005829">
    <property type="term" value="C:cytosol"/>
    <property type="evidence" value="ECO:0007669"/>
    <property type="project" value="TreeGrafter"/>
</dbReference>
<dbReference type="Proteomes" id="UP000242146">
    <property type="component" value="Unassembled WGS sequence"/>
</dbReference>
<feature type="compositionally biased region" description="Low complexity" evidence="8">
    <location>
        <begin position="418"/>
        <end position="429"/>
    </location>
</feature>
<feature type="domain" description="USP" evidence="9">
    <location>
        <begin position="103"/>
        <end position="402"/>
    </location>
</feature>
<dbReference type="PANTHER" id="PTHR24006">
    <property type="entry name" value="UBIQUITIN CARBOXYL-TERMINAL HYDROLASE"/>
    <property type="match status" value="1"/>
</dbReference>
<keyword evidence="5" id="KW-0833">Ubl conjugation pathway</keyword>
<dbReference type="Pfam" id="PF00443">
    <property type="entry name" value="UCH"/>
    <property type="match status" value="1"/>
</dbReference>
<dbReference type="PROSITE" id="PS50235">
    <property type="entry name" value="USP_3"/>
    <property type="match status" value="1"/>
</dbReference>
<reference evidence="10 11" key="1">
    <citation type="submission" date="2016-07" db="EMBL/GenBank/DDBJ databases">
        <title>Pervasive Adenine N6-methylation of Active Genes in Fungi.</title>
        <authorList>
            <consortium name="DOE Joint Genome Institute"/>
            <person name="Mondo S.J."/>
            <person name="Dannebaum R.O."/>
            <person name="Kuo R.C."/>
            <person name="Labutti K."/>
            <person name="Haridas S."/>
            <person name="Kuo A."/>
            <person name="Salamov A."/>
            <person name="Ahrendt S.R."/>
            <person name="Lipzen A."/>
            <person name="Sullivan W."/>
            <person name="Andreopoulos W.B."/>
            <person name="Clum A."/>
            <person name="Lindquist E."/>
            <person name="Daum C."/>
            <person name="Ramamoorthy G.K."/>
            <person name="Gryganskyi A."/>
            <person name="Culley D."/>
            <person name="Magnuson J.K."/>
            <person name="James T.Y."/>
            <person name="O'Malley M.A."/>
            <person name="Stajich J.E."/>
            <person name="Spatafora J.W."/>
            <person name="Visel A."/>
            <person name="Grigoriev I.V."/>
        </authorList>
    </citation>
    <scope>NUCLEOTIDE SEQUENCE [LARGE SCALE GENOMIC DNA]</scope>
    <source>
        <strain evidence="10 11">NRRL 3301</strain>
    </source>
</reference>
<proteinExistence type="inferred from homology"/>
<comment type="caution">
    <text evidence="10">The sequence shown here is derived from an EMBL/GenBank/DDBJ whole genome shotgun (WGS) entry which is preliminary data.</text>
</comment>
<dbReference type="PANTHER" id="PTHR24006:SF758">
    <property type="entry name" value="UBIQUITIN CARBOXYL-TERMINAL HYDROLASE 36"/>
    <property type="match status" value="1"/>
</dbReference>
<dbReference type="GO" id="GO:0004843">
    <property type="term" value="F:cysteine-type deubiquitinase activity"/>
    <property type="evidence" value="ECO:0007669"/>
    <property type="project" value="UniProtKB-EC"/>
</dbReference>
<dbReference type="STRING" id="101127.A0A1X2GN41"/>
<evidence type="ECO:0000256" key="2">
    <source>
        <dbReference type="ARBA" id="ARBA00009085"/>
    </source>
</evidence>
<dbReference type="AlphaFoldDB" id="A0A1X2GN41"/>
<evidence type="ECO:0000313" key="11">
    <source>
        <dbReference type="Proteomes" id="UP000242146"/>
    </source>
</evidence>
<evidence type="ECO:0000256" key="7">
    <source>
        <dbReference type="ARBA" id="ARBA00022807"/>
    </source>
</evidence>
<evidence type="ECO:0000259" key="9">
    <source>
        <dbReference type="PROSITE" id="PS50235"/>
    </source>
</evidence>
<evidence type="ECO:0000256" key="4">
    <source>
        <dbReference type="ARBA" id="ARBA00022670"/>
    </source>
</evidence>
<dbReference type="GO" id="GO:0016579">
    <property type="term" value="P:protein deubiquitination"/>
    <property type="evidence" value="ECO:0007669"/>
    <property type="project" value="InterPro"/>
</dbReference>
<dbReference type="Gene3D" id="3.90.70.10">
    <property type="entry name" value="Cysteine proteinases"/>
    <property type="match status" value="1"/>
</dbReference>
<dbReference type="SUPFAM" id="SSF54001">
    <property type="entry name" value="Cysteine proteinases"/>
    <property type="match status" value="1"/>
</dbReference>
<gene>
    <name evidence="10" type="ORF">DM01DRAFT_1334162</name>
</gene>
<feature type="compositionally biased region" description="Pro residues" evidence="8">
    <location>
        <begin position="430"/>
        <end position="441"/>
    </location>
</feature>
<dbReference type="InterPro" id="IPR001394">
    <property type="entry name" value="Peptidase_C19_UCH"/>
</dbReference>
<dbReference type="InterPro" id="IPR050164">
    <property type="entry name" value="Peptidase_C19"/>
</dbReference>
<evidence type="ECO:0000256" key="1">
    <source>
        <dbReference type="ARBA" id="ARBA00000707"/>
    </source>
</evidence>
<keyword evidence="6" id="KW-0378">Hydrolase</keyword>
<evidence type="ECO:0000256" key="3">
    <source>
        <dbReference type="ARBA" id="ARBA00012759"/>
    </source>
</evidence>
<dbReference type="InterPro" id="IPR028889">
    <property type="entry name" value="USP"/>
</dbReference>
<evidence type="ECO:0000313" key="10">
    <source>
        <dbReference type="EMBL" id="ORX57554.1"/>
    </source>
</evidence>
<accession>A0A1X2GN41</accession>
<keyword evidence="7" id="KW-0788">Thiol protease</keyword>
<name>A0A1X2GN41_9FUNG</name>
<comment type="similarity">
    <text evidence="2">Belongs to the peptidase C19 family.</text>
</comment>
<feature type="compositionally biased region" description="Basic and acidic residues" evidence="8">
    <location>
        <begin position="555"/>
        <end position="567"/>
    </location>
</feature>
<feature type="region of interest" description="Disordered" evidence="8">
    <location>
        <begin position="550"/>
        <end position="576"/>
    </location>
</feature>
<evidence type="ECO:0000256" key="5">
    <source>
        <dbReference type="ARBA" id="ARBA00022786"/>
    </source>
</evidence>
<evidence type="ECO:0000256" key="6">
    <source>
        <dbReference type="ARBA" id="ARBA00022801"/>
    </source>
</evidence>
<organism evidence="10 11">
    <name type="scientific">Hesseltinella vesiculosa</name>
    <dbReference type="NCBI Taxonomy" id="101127"/>
    <lineage>
        <taxon>Eukaryota</taxon>
        <taxon>Fungi</taxon>
        <taxon>Fungi incertae sedis</taxon>
        <taxon>Mucoromycota</taxon>
        <taxon>Mucoromycotina</taxon>
        <taxon>Mucoromycetes</taxon>
        <taxon>Mucorales</taxon>
        <taxon>Cunninghamellaceae</taxon>
        <taxon>Hesseltinella</taxon>
    </lineage>
</organism>
<dbReference type="GO" id="GO:0006508">
    <property type="term" value="P:proteolysis"/>
    <property type="evidence" value="ECO:0007669"/>
    <property type="project" value="UniProtKB-KW"/>
</dbReference>
<dbReference type="OrthoDB" id="420187at2759"/>
<feature type="compositionally biased region" description="Acidic residues" evidence="8">
    <location>
        <begin position="444"/>
        <end position="456"/>
    </location>
</feature>
<sequence>MAPPKVLKPKQLTQNTIDSLLHRSVVFVPSRYVDPKLELFKQKYAPVNSTTQSPLSTSSAQPAQTQTAHDHIDPFGFELPIKILFDPTRLDPVWTTIRTMGATLTIDHDHSSALKAVLNCITYTPTLANYLSSKWHSANCTVQEECMVCALENHVKQVMANPGRQISPRQFIGKLKRMKQGHGSSKNAHDVWRFFIDQLQHYLLLEKGHKDKRVQQTTAIYQMYHGFIQDRIECQECKESQPAYQYQGFLDLFLDIHQASQLDKCISHQFAKGRAMQWDDCPRCQKQTRAKLYQSMYQPPRVLALHLNRFDKHGNKNEKSIKFSDILDLSRWVTPSQSIDTNYQLCAMIVHQGGNSIHAGRFVAYVKGSNGAWYCLDGDSLQQVTGKRVTEQKASMLFYIPLKKFVPAKQSKQSARQPLSTTTEPEPTASSPPPTSPPVSPLEPSEDQSEEEDDGNDNNQVADMPARKIQENANAIVVQHDDSMELKRNKLTSLIQLESKESKSLQAKHSLMTKTTGGQFHQEISGWDAPQEDEDTGVIQKSRAKTLKGLKTKRAKVDQHDMDYDRGKVKKIKKQKRDRFSQANLFQIEADYKRK</sequence>
<dbReference type="InterPro" id="IPR038765">
    <property type="entry name" value="Papain-like_cys_pep_sf"/>
</dbReference>
<comment type="catalytic activity">
    <reaction evidence="1">
        <text>Thiol-dependent hydrolysis of ester, thioester, amide, peptide and isopeptide bonds formed by the C-terminal Gly of ubiquitin (a 76-residue protein attached to proteins as an intracellular targeting signal).</text>
        <dbReference type="EC" id="3.4.19.12"/>
    </reaction>
</comment>
<keyword evidence="4" id="KW-0645">Protease</keyword>